<reference evidence="1 2" key="1">
    <citation type="submission" date="2024-02" db="EMBL/GenBank/DDBJ databases">
        <title>De novo assembly and annotation of 12 fungi associated with fruit tree decline syndrome in Ontario, Canada.</title>
        <authorList>
            <person name="Sulman M."/>
            <person name="Ellouze W."/>
            <person name="Ilyukhin E."/>
        </authorList>
    </citation>
    <scope>NUCLEOTIDE SEQUENCE [LARGE SCALE GENOMIC DNA]</scope>
    <source>
        <strain evidence="1 2">M42-189</strain>
    </source>
</reference>
<name>A0ABR3RTZ2_9PLEO</name>
<comment type="caution">
    <text evidence="1">The sequence shown here is derived from an EMBL/GenBank/DDBJ whole genome shotgun (WGS) entry which is preliminary data.</text>
</comment>
<sequence>MLSAIKRGFLPSRVMRLSASKAEKIAFMPEVQRVGSGRTKGVLRENWKVGYAPMEE</sequence>
<protein>
    <submittedName>
        <fullName evidence="1">Uncharacterized protein</fullName>
    </submittedName>
</protein>
<accession>A0ABR3RTZ2</accession>
<dbReference type="EMBL" id="JAKJXO020000003">
    <property type="protein sequence ID" value="KAL1607909.1"/>
    <property type="molecule type" value="Genomic_DNA"/>
</dbReference>
<evidence type="ECO:0000313" key="2">
    <source>
        <dbReference type="Proteomes" id="UP001521785"/>
    </source>
</evidence>
<gene>
    <name evidence="1" type="ORF">SLS60_002848</name>
</gene>
<proteinExistence type="predicted"/>
<evidence type="ECO:0000313" key="1">
    <source>
        <dbReference type="EMBL" id="KAL1607909.1"/>
    </source>
</evidence>
<dbReference type="Proteomes" id="UP001521785">
    <property type="component" value="Unassembled WGS sequence"/>
</dbReference>
<keyword evidence="2" id="KW-1185">Reference proteome</keyword>
<organism evidence="1 2">
    <name type="scientific">Paraconiothyrium brasiliense</name>
    <dbReference type="NCBI Taxonomy" id="300254"/>
    <lineage>
        <taxon>Eukaryota</taxon>
        <taxon>Fungi</taxon>
        <taxon>Dikarya</taxon>
        <taxon>Ascomycota</taxon>
        <taxon>Pezizomycotina</taxon>
        <taxon>Dothideomycetes</taxon>
        <taxon>Pleosporomycetidae</taxon>
        <taxon>Pleosporales</taxon>
        <taxon>Massarineae</taxon>
        <taxon>Didymosphaeriaceae</taxon>
        <taxon>Paraconiothyrium</taxon>
    </lineage>
</organism>